<proteinExistence type="predicted"/>
<accession>A0A1T4Y300</accession>
<name>A0A1T4Y300_9FIRM</name>
<dbReference type="AlphaFoldDB" id="A0A1T4Y300"/>
<dbReference type="EMBL" id="FUYF01000030">
    <property type="protein sequence ID" value="SKA96120.1"/>
    <property type="molecule type" value="Genomic_DNA"/>
</dbReference>
<gene>
    <name evidence="1" type="ORF">SAMN02745178_02688</name>
</gene>
<dbReference type="RefSeq" id="WP_078785487.1">
    <property type="nucleotide sequence ID" value="NZ_CAKVSO010000071.1"/>
</dbReference>
<evidence type="ECO:0000313" key="1">
    <source>
        <dbReference type="EMBL" id="SKA96120.1"/>
    </source>
</evidence>
<dbReference type="GeneID" id="93339115"/>
<evidence type="ECO:0000313" key="2">
    <source>
        <dbReference type="Proteomes" id="UP000190286"/>
    </source>
</evidence>
<reference evidence="1 2" key="1">
    <citation type="submission" date="2017-02" db="EMBL/GenBank/DDBJ databases">
        <authorList>
            <person name="Peterson S.W."/>
        </authorList>
    </citation>
    <scope>NUCLEOTIDE SEQUENCE [LARGE SCALE GENOMIC DNA]</scope>
    <source>
        <strain evidence="1 2">ATCC 27749</strain>
    </source>
</reference>
<organism evidence="1 2">
    <name type="scientific">Gemmiger formicilis</name>
    <dbReference type="NCBI Taxonomy" id="745368"/>
    <lineage>
        <taxon>Bacteria</taxon>
        <taxon>Bacillati</taxon>
        <taxon>Bacillota</taxon>
        <taxon>Clostridia</taxon>
        <taxon>Eubacteriales</taxon>
        <taxon>Gemmiger</taxon>
    </lineage>
</organism>
<dbReference type="OrthoDB" id="1705555at2"/>
<keyword evidence="2" id="KW-1185">Reference proteome</keyword>
<protein>
    <submittedName>
        <fullName evidence="1">Uncharacterized protein</fullName>
    </submittedName>
</protein>
<sequence>MPFKRQKSNVSPHYHDTRTLLRKYRDVMWNLEVSDLDLQEEFKAEYGLSTDALFVDSEVNKGGNRLESYARALERSKKMMQIIDTAIDLMRRKHKKGEFYYWILYYAYLSPQQCENAGAILQLLETKGISISLRTYYVHRDEAIEVLSSILWGYTSQDCEKITNLLTPD</sequence>
<dbReference type="Proteomes" id="UP000190286">
    <property type="component" value="Unassembled WGS sequence"/>
</dbReference>